<dbReference type="NCBIfam" id="TIGR03631">
    <property type="entry name" value="uS13_bact"/>
    <property type="match status" value="1"/>
</dbReference>
<comment type="similarity">
    <text evidence="1">Belongs to the universal ribosomal protein uS13 family.</text>
</comment>
<reference evidence="8 9" key="1">
    <citation type="journal article" date="2017" name="Mol. Biol. Evol.">
        <title>The 4-celled Tetrabaena socialis nuclear genome reveals the essential components for genetic control of cell number at the origin of multicellularity in the volvocine lineage.</title>
        <authorList>
            <person name="Featherston J."/>
            <person name="Arakaki Y."/>
            <person name="Hanschen E.R."/>
            <person name="Ferris P.J."/>
            <person name="Michod R.E."/>
            <person name="Olson B.J.S.C."/>
            <person name="Nozaki H."/>
            <person name="Durand P.M."/>
        </authorList>
    </citation>
    <scope>NUCLEOTIDE SEQUENCE [LARGE SCALE GENOMIC DNA]</scope>
    <source>
        <strain evidence="8 9">NIES-571</strain>
    </source>
</reference>
<dbReference type="GO" id="GO:0005739">
    <property type="term" value="C:mitochondrion"/>
    <property type="evidence" value="ECO:0007669"/>
    <property type="project" value="TreeGrafter"/>
</dbReference>
<dbReference type="EMBL" id="PGGS01000280">
    <property type="protein sequence ID" value="PNH05769.1"/>
    <property type="molecule type" value="Genomic_DNA"/>
</dbReference>
<dbReference type="GO" id="GO:0003735">
    <property type="term" value="F:structural constituent of ribosome"/>
    <property type="evidence" value="ECO:0007669"/>
    <property type="project" value="InterPro"/>
</dbReference>
<dbReference type="SUPFAM" id="SSF46946">
    <property type="entry name" value="S13-like H2TH domain"/>
    <property type="match status" value="1"/>
</dbReference>
<evidence type="ECO:0000256" key="3">
    <source>
        <dbReference type="ARBA" id="ARBA00022730"/>
    </source>
</evidence>
<comment type="subunit">
    <text evidence="2">Part of the 30S ribosomal subunit.</text>
</comment>
<evidence type="ECO:0000256" key="5">
    <source>
        <dbReference type="ARBA" id="ARBA00022980"/>
    </source>
</evidence>
<dbReference type="InterPro" id="IPR019980">
    <property type="entry name" value="Ribosomal_uS13_bac-type"/>
</dbReference>
<dbReference type="HAMAP" id="MF_01315">
    <property type="entry name" value="Ribosomal_uS13"/>
    <property type="match status" value="1"/>
</dbReference>
<dbReference type="FunFam" id="4.10.910.10:FF:000001">
    <property type="entry name" value="30S ribosomal protein S13"/>
    <property type="match status" value="1"/>
</dbReference>
<dbReference type="PANTHER" id="PTHR10871">
    <property type="entry name" value="30S RIBOSOMAL PROTEIN S13/40S RIBOSOMAL PROTEIN S18"/>
    <property type="match status" value="1"/>
</dbReference>
<dbReference type="InterPro" id="IPR027437">
    <property type="entry name" value="Rbsml_uS13_C"/>
</dbReference>
<dbReference type="Pfam" id="PF00416">
    <property type="entry name" value="Ribosomal_S13"/>
    <property type="match status" value="1"/>
</dbReference>
<dbReference type="PROSITE" id="PS00646">
    <property type="entry name" value="RIBOSOMAL_S13_1"/>
    <property type="match status" value="1"/>
</dbReference>
<keyword evidence="3" id="KW-0699">rRNA-binding</keyword>
<dbReference type="OrthoDB" id="525520at2759"/>
<dbReference type="InterPro" id="IPR018269">
    <property type="entry name" value="Ribosomal_uS13_CS"/>
</dbReference>
<evidence type="ECO:0000313" key="8">
    <source>
        <dbReference type="EMBL" id="PNH05769.1"/>
    </source>
</evidence>
<dbReference type="GO" id="GO:0006412">
    <property type="term" value="P:translation"/>
    <property type="evidence" value="ECO:0007669"/>
    <property type="project" value="InterPro"/>
</dbReference>
<keyword evidence="4" id="KW-0694">RNA-binding</keyword>
<dbReference type="PROSITE" id="PS50159">
    <property type="entry name" value="RIBOSOMAL_S13_2"/>
    <property type="match status" value="1"/>
</dbReference>
<dbReference type="GO" id="GO:0015935">
    <property type="term" value="C:small ribosomal subunit"/>
    <property type="evidence" value="ECO:0007669"/>
    <property type="project" value="TreeGrafter"/>
</dbReference>
<keyword evidence="9" id="KW-1185">Reference proteome</keyword>
<keyword evidence="5 8" id="KW-0689">Ribosomal protein</keyword>
<evidence type="ECO:0000256" key="2">
    <source>
        <dbReference type="ARBA" id="ARBA00011458"/>
    </source>
</evidence>
<evidence type="ECO:0000256" key="7">
    <source>
        <dbReference type="SAM" id="MobiDB-lite"/>
    </source>
</evidence>
<proteinExistence type="inferred from homology"/>
<dbReference type="Gene3D" id="1.10.8.50">
    <property type="match status" value="1"/>
</dbReference>
<dbReference type="InterPro" id="IPR001892">
    <property type="entry name" value="Ribosomal_uS13"/>
</dbReference>
<evidence type="ECO:0000256" key="1">
    <source>
        <dbReference type="ARBA" id="ARBA00008080"/>
    </source>
</evidence>
<evidence type="ECO:0000313" key="9">
    <source>
        <dbReference type="Proteomes" id="UP000236333"/>
    </source>
</evidence>
<sequence length="162" mass="18348">MQSLSQRISSARPFTAVRPLPAARPMQAAGPRRAPLHIMNLRVNNVEIPNSKRIETSLQYIFGIGETTAQTVLKDAGVENKKTYELNEEEINKIRQEVEKYTTEADLRRVVANNIKRLKDIGSYRGRRHIMGLPVRGQRTKTNARTRKGKAKTVANKKKATK</sequence>
<keyword evidence="6" id="KW-0687">Ribonucleoprotein</keyword>
<dbReference type="AlphaFoldDB" id="A0A2J7ZZS2"/>
<organism evidence="8 9">
    <name type="scientific">Tetrabaena socialis</name>
    <dbReference type="NCBI Taxonomy" id="47790"/>
    <lineage>
        <taxon>Eukaryota</taxon>
        <taxon>Viridiplantae</taxon>
        <taxon>Chlorophyta</taxon>
        <taxon>core chlorophytes</taxon>
        <taxon>Chlorophyceae</taxon>
        <taxon>CS clade</taxon>
        <taxon>Chlamydomonadales</taxon>
        <taxon>Tetrabaenaceae</taxon>
        <taxon>Tetrabaena</taxon>
    </lineage>
</organism>
<dbReference type="GO" id="GO:0019843">
    <property type="term" value="F:rRNA binding"/>
    <property type="evidence" value="ECO:0007669"/>
    <property type="project" value="UniProtKB-KW"/>
</dbReference>
<evidence type="ECO:0000256" key="4">
    <source>
        <dbReference type="ARBA" id="ARBA00022884"/>
    </source>
</evidence>
<dbReference type="InterPro" id="IPR010979">
    <property type="entry name" value="Ribosomal_uS13-like_H2TH"/>
</dbReference>
<feature type="region of interest" description="Disordered" evidence="7">
    <location>
        <begin position="139"/>
        <end position="162"/>
    </location>
</feature>
<dbReference type="FunFam" id="1.10.8.50:FF:000001">
    <property type="entry name" value="30S ribosomal protein S13"/>
    <property type="match status" value="1"/>
</dbReference>
<dbReference type="Proteomes" id="UP000236333">
    <property type="component" value="Unassembled WGS sequence"/>
</dbReference>
<gene>
    <name evidence="8" type="ORF">TSOC_007937</name>
</gene>
<dbReference type="PANTHER" id="PTHR10871:SF1">
    <property type="entry name" value="SMALL RIBOSOMAL SUBUNIT PROTEIN US13M"/>
    <property type="match status" value="1"/>
</dbReference>
<protein>
    <submittedName>
        <fullName evidence="8">30S ribosomal protein S13</fullName>
    </submittedName>
</protein>
<name>A0A2J7ZZS2_9CHLO</name>
<accession>A0A2J7ZZS2</accession>
<evidence type="ECO:0000256" key="6">
    <source>
        <dbReference type="ARBA" id="ARBA00023274"/>
    </source>
</evidence>
<dbReference type="Gene3D" id="4.10.910.10">
    <property type="entry name" value="30s ribosomal protein s13, domain 2"/>
    <property type="match status" value="1"/>
</dbReference>
<comment type="caution">
    <text evidence="8">The sequence shown here is derived from an EMBL/GenBank/DDBJ whole genome shotgun (WGS) entry which is preliminary data.</text>
</comment>